<protein>
    <recommendedName>
        <fullName evidence="1">F-box domain-containing protein</fullName>
    </recommendedName>
</protein>
<gene>
    <name evidence="2" type="ORF">UV8b_05255</name>
</gene>
<dbReference type="RefSeq" id="XP_042998687.1">
    <property type="nucleotide sequence ID" value="XM_043142753.1"/>
</dbReference>
<organism evidence="2 3">
    <name type="scientific">Ustilaginoidea virens</name>
    <name type="common">Rice false smut fungus</name>
    <name type="synonym">Villosiclava virens</name>
    <dbReference type="NCBI Taxonomy" id="1159556"/>
    <lineage>
        <taxon>Eukaryota</taxon>
        <taxon>Fungi</taxon>
        <taxon>Dikarya</taxon>
        <taxon>Ascomycota</taxon>
        <taxon>Pezizomycotina</taxon>
        <taxon>Sordariomycetes</taxon>
        <taxon>Hypocreomycetidae</taxon>
        <taxon>Hypocreales</taxon>
        <taxon>Clavicipitaceae</taxon>
        <taxon>Ustilaginoidea</taxon>
    </lineage>
</organism>
<evidence type="ECO:0000313" key="3">
    <source>
        <dbReference type="Proteomes" id="UP000027002"/>
    </source>
</evidence>
<dbReference type="AlphaFoldDB" id="A0A8E5HTN2"/>
<evidence type="ECO:0000313" key="2">
    <source>
        <dbReference type="EMBL" id="QUC21014.1"/>
    </source>
</evidence>
<dbReference type="KEGG" id="uvi:66066033"/>
<evidence type="ECO:0000259" key="1">
    <source>
        <dbReference type="PROSITE" id="PS50181"/>
    </source>
</evidence>
<proteinExistence type="predicted"/>
<dbReference type="Proteomes" id="UP000027002">
    <property type="component" value="Chromosome 4"/>
</dbReference>
<accession>A0A8E5HTN2</accession>
<dbReference type="SUPFAM" id="SSF81383">
    <property type="entry name" value="F-box domain"/>
    <property type="match status" value="1"/>
</dbReference>
<reference evidence="2" key="1">
    <citation type="submission" date="2020-03" db="EMBL/GenBank/DDBJ databases">
        <title>A mixture of massive structural variations and highly conserved coding sequences in Ustilaginoidea virens genome.</title>
        <authorList>
            <person name="Zhang K."/>
            <person name="Zhao Z."/>
            <person name="Zhang Z."/>
            <person name="Li Y."/>
            <person name="Hsiang T."/>
            <person name="Sun W."/>
        </authorList>
    </citation>
    <scope>NUCLEOTIDE SEQUENCE</scope>
    <source>
        <strain evidence="2">UV-8b</strain>
    </source>
</reference>
<feature type="domain" description="F-box" evidence="1">
    <location>
        <begin position="30"/>
        <end position="66"/>
    </location>
</feature>
<dbReference type="InterPro" id="IPR001810">
    <property type="entry name" value="F-box_dom"/>
</dbReference>
<dbReference type="PROSITE" id="PS50181">
    <property type="entry name" value="FBOX"/>
    <property type="match status" value="1"/>
</dbReference>
<dbReference type="GeneID" id="66066033"/>
<dbReference type="OrthoDB" id="4430588at2759"/>
<sequence length="189" mass="21745">MPETAFLRTLDRIQNPAPGQLLQQPQAAQPSRLLALPNELLLQILTHAGSVDRMLLALTCKRLLAVSFMTVTMIPSASRHHAYQLNCRAMLDLVHAVRPLDARGRRRVSWAPCCVCYRWRPRRKAFWNFIPKQYATEIAAGIMDDYDYIIQRWGKSRSAMYQCPSCWCDERISLYGHLVDRKMKGGKRG</sequence>
<dbReference type="InterPro" id="IPR036047">
    <property type="entry name" value="F-box-like_dom_sf"/>
</dbReference>
<name>A0A8E5HTN2_USTVR</name>
<keyword evidence="3" id="KW-1185">Reference proteome</keyword>
<dbReference type="EMBL" id="CP072756">
    <property type="protein sequence ID" value="QUC21014.1"/>
    <property type="molecule type" value="Genomic_DNA"/>
</dbReference>